<protein>
    <recommendedName>
        <fullName evidence="2">MINDY deubiquitinase domain-containing protein</fullName>
    </recommendedName>
</protein>
<dbReference type="InterPro" id="IPR007518">
    <property type="entry name" value="MINDY"/>
</dbReference>
<feature type="compositionally biased region" description="Low complexity" evidence="1">
    <location>
        <begin position="298"/>
        <end position="319"/>
    </location>
</feature>
<dbReference type="GO" id="GO:1990380">
    <property type="term" value="F:K48-linked deubiquitinase activity"/>
    <property type="evidence" value="ECO:0007669"/>
    <property type="project" value="InterPro"/>
</dbReference>
<name>A0AAV9WXY8_9PEZI</name>
<dbReference type="GO" id="GO:0071108">
    <property type="term" value="P:protein K48-linked deubiquitination"/>
    <property type="evidence" value="ECO:0007669"/>
    <property type="project" value="TreeGrafter"/>
</dbReference>
<feature type="compositionally biased region" description="Pro residues" evidence="1">
    <location>
        <begin position="247"/>
        <end position="261"/>
    </location>
</feature>
<feature type="compositionally biased region" description="Gly residues" evidence="1">
    <location>
        <begin position="924"/>
        <end position="933"/>
    </location>
</feature>
<accession>A0AAV9WXY8</accession>
<dbReference type="AlphaFoldDB" id="A0AAV9WXY8"/>
<dbReference type="InterPro" id="IPR033979">
    <property type="entry name" value="MINDY_domain"/>
</dbReference>
<dbReference type="PANTHER" id="PTHR18063:SF6">
    <property type="entry name" value="UBIQUITIN CARBOXYL-TERMINAL HYDROLASE"/>
    <property type="match status" value="1"/>
</dbReference>
<feature type="compositionally biased region" description="Low complexity" evidence="1">
    <location>
        <begin position="262"/>
        <end position="288"/>
    </location>
</feature>
<dbReference type="Pfam" id="PF04424">
    <property type="entry name" value="MINDY_DUB"/>
    <property type="match status" value="1"/>
</dbReference>
<dbReference type="PANTHER" id="PTHR18063">
    <property type="entry name" value="NF-E2 INDUCIBLE PROTEIN"/>
    <property type="match status" value="1"/>
</dbReference>
<gene>
    <name evidence="3" type="ORF">TWF694_004013</name>
</gene>
<feature type="region of interest" description="Disordered" evidence="1">
    <location>
        <begin position="810"/>
        <end position="956"/>
    </location>
</feature>
<feature type="domain" description="MINDY deubiquitinase" evidence="2">
    <location>
        <begin position="408"/>
        <end position="700"/>
    </location>
</feature>
<dbReference type="EMBL" id="JAVHJO010000014">
    <property type="protein sequence ID" value="KAK6528776.1"/>
    <property type="molecule type" value="Genomic_DNA"/>
</dbReference>
<proteinExistence type="predicted"/>
<feature type="compositionally biased region" description="Polar residues" evidence="1">
    <location>
        <begin position="740"/>
        <end position="759"/>
    </location>
</feature>
<feature type="region of interest" description="Disordered" evidence="1">
    <location>
        <begin position="1"/>
        <end position="402"/>
    </location>
</feature>
<feature type="compositionally biased region" description="Low complexity" evidence="1">
    <location>
        <begin position="152"/>
        <end position="166"/>
    </location>
</feature>
<evidence type="ECO:0000313" key="3">
    <source>
        <dbReference type="EMBL" id="KAK6528776.1"/>
    </source>
</evidence>
<feature type="compositionally biased region" description="Low complexity" evidence="1">
    <location>
        <begin position="119"/>
        <end position="143"/>
    </location>
</feature>
<evidence type="ECO:0000256" key="1">
    <source>
        <dbReference type="SAM" id="MobiDB-lite"/>
    </source>
</evidence>
<feature type="compositionally biased region" description="Basic and acidic residues" evidence="1">
    <location>
        <begin position="946"/>
        <end position="956"/>
    </location>
</feature>
<dbReference type="GO" id="GO:0071944">
    <property type="term" value="C:cell periphery"/>
    <property type="evidence" value="ECO:0007669"/>
    <property type="project" value="TreeGrafter"/>
</dbReference>
<evidence type="ECO:0000313" key="4">
    <source>
        <dbReference type="Proteomes" id="UP001365542"/>
    </source>
</evidence>
<keyword evidence="4" id="KW-1185">Reference proteome</keyword>
<feature type="compositionally biased region" description="Polar residues" evidence="1">
    <location>
        <begin position="810"/>
        <end position="838"/>
    </location>
</feature>
<feature type="compositionally biased region" description="Pro residues" evidence="1">
    <location>
        <begin position="41"/>
        <end position="50"/>
    </location>
</feature>
<feature type="compositionally biased region" description="Polar residues" evidence="1">
    <location>
        <begin position="74"/>
        <end position="118"/>
    </location>
</feature>
<comment type="caution">
    <text evidence="3">The sequence shown here is derived from an EMBL/GenBank/DDBJ whole genome shotgun (WGS) entry which is preliminary data.</text>
</comment>
<dbReference type="GO" id="GO:0005829">
    <property type="term" value="C:cytosol"/>
    <property type="evidence" value="ECO:0007669"/>
    <property type="project" value="TreeGrafter"/>
</dbReference>
<reference evidence="3 4" key="1">
    <citation type="submission" date="2019-10" db="EMBL/GenBank/DDBJ databases">
        <authorList>
            <person name="Palmer J.M."/>
        </authorList>
    </citation>
    <scope>NUCLEOTIDE SEQUENCE [LARGE SCALE GENOMIC DNA]</scope>
    <source>
        <strain evidence="3 4">TWF694</strain>
    </source>
</reference>
<dbReference type="GO" id="GO:0004843">
    <property type="term" value="F:cysteine-type deubiquitinase activity"/>
    <property type="evidence" value="ECO:0007669"/>
    <property type="project" value="InterPro"/>
</dbReference>
<evidence type="ECO:0000259" key="2">
    <source>
        <dbReference type="Pfam" id="PF04424"/>
    </source>
</evidence>
<feature type="compositionally biased region" description="Polar residues" evidence="1">
    <location>
        <begin position="898"/>
        <end position="923"/>
    </location>
</feature>
<feature type="compositionally biased region" description="Polar residues" evidence="1">
    <location>
        <begin position="1"/>
        <end position="14"/>
    </location>
</feature>
<organism evidence="3 4">
    <name type="scientific">Orbilia ellipsospora</name>
    <dbReference type="NCBI Taxonomy" id="2528407"/>
    <lineage>
        <taxon>Eukaryota</taxon>
        <taxon>Fungi</taxon>
        <taxon>Dikarya</taxon>
        <taxon>Ascomycota</taxon>
        <taxon>Pezizomycotina</taxon>
        <taxon>Orbiliomycetes</taxon>
        <taxon>Orbiliales</taxon>
        <taxon>Orbiliaceae</taxon>
        <taxon>Orbilia</taxon>
    </lineage>
</organism>
<feature type="compositionally biased region" description="Basic and acidic residues" evidence="1">
    <location>
        <begin position="368"/>
        <end position="381"/>
    </location>
</feature>
<feature type="compositionally biased region" description="Polar residues" evidence="1">
    <location>
        <begin position="326"/>
        <end position="335"/>
    </location>
</feature>
<feature type="compositionally biased region" description="Pro residues" evidence="1">
    <location>
        <begin position="867"/>
        <end position="876"/>
    </location>
</feature>
<dbReference type="GO" id="GO:0016807">
    <property type="term" value="F:cysteine-type carboxypeptidase activity"/>
    <property type="evidence" value="ECO:0007669"/>
    <property type="project" value="TreeGrafter"/>
</dbReference>
<dbReference type="Proteomes" id="UP001365542">
    <property type="component" value="Unassembled WGS sequence"/>
</dbReference>
<sequence>MVTLEQPSRGSDTGSPFDGSGDQAQPHPSPIPSQSASLGIPLPPQPPQAPPSSFNLQTIQDALPDHNPYRILQKQRTGQSDGGYQSQTTSILSTSAGATTGRPNSSPYLTPYSQNGDLSSHPSSGALPSPPSSYHASAPRSHSVSSIGNVFPQPLQPLQPRQDLPPISTAQDGVFQMDGDKPTSDPFAGNAQNTGPPKSADWWDSPSSSRDASPTPANPGLSLEEQLENEFHRGRGLIAQSSSTQPQQPPQPSPQPVPPPTQHTVTPYTQVPPTQQQQPFQQTYSQPDPLQPVPPPLQQQYTQQPVQPYTQQPTPQPLQAGPPIQSGLTQSSFQQPIDLDPFGPPPVAPQPLPPKVPQKEPQQSLLDIDDRQTGTDKELAPDHSTAPIPVSTEPSAPATSVPPAIPLETYQIKHVRFLNPATNKLAQSSILIQNENGPCPLIALVNVLSLSRETLVLSEGLRIRETLSLELLLNVVCEELVLTGSWTGDLSELFKFLMNLRTGMNVNPKFIADEISAEDFLRSRNIQENRPLPQPKPGDFEQTRELLLYSAFNIPLVHGWLPAPTSPMFPVLVQHARDFEKAQDLIIQQQFILEKNSRGEAISPEDSEIIAKAHEIQEFLESTGTQLTSYGLNVLQSKLALGSWSIFFRNDHFSALYKHARSGELYTLVTDSGYASYEEIVWESLVDGTGRGGEYFSGDFRPVGQGIGDNNVSQRQSDNILDPNRGDAGWQQVPARRSSRQQQAPAPTGQRRQVQSLIPPQTAPIVPPDTTGDTTDYDLALAIHLQQEEEERAARIQQNRANLNPARIQNLTSANQPPVRSLVSSQPTGGRPRSSSAYRPTQPPRPTGRQAEELRQAANQNNAQEEIPPPYAPADPNPTAFLPGANPPGPGGLARHSSFPTQPSSGLSHPQQSSAYSQMNSIYQGGGHYPGAGRGRRTSGQPVGVHQEEDRKCSIM</sequence>
<feature type="region of interest" description="Disordered" evidence="1">
    <location>
        <begin position="700"/>
        <end position="775"/>
    </location>
</feature>
<feature type="compositionally biased region" description="Pro residues" evidence="1">
    <location>
        <begin position="342"/>
        <end position="356"/>
    </location>
</feature>
<feature type="compositionally biased region" description="Polar residues" evidence="1">
    <location>
        <begin position="708"/>
        <end position="719"/>
    </location>
</feature>